<dbReference type="EMBL" id="SJKA01000022">
    <property type="protein sequence ID" value="TCC20013.1"/>
    <property type="molecule type" value="Genomic_DNA"/>
</dbReference>
<dbReference type="Proteomes" id="UP000292695">
    <property type="component" value="Unassembled WGS sequence"/>
</dbReference>
<evidence type="ECO:0000313" key="1">
    <source>
        <dbReference type="EMBL" id="TCC20013.1"/>
    </source>
</evidence>
<sequence>MVSHQRRRGQKATIWRTITITDNRGNEVKVADEANPWIVKAWEIPQRSAKAEVPGQQKINIIRLGVQANLEGVELWSRVVFKGKPYDVVTPPAYHHGSSRHVRHWSIDIRERPNHG</sequence>
<dbReference type="AlphaFoldDB" id="A0A4R0I568"/>
<gene>
    <name evidence="1" type="ORF">E0H50_37675</name>
</gene>
<keyword evidence="2" id="KW-1185">Reference proteome</keyword>
<accession>A0A4R0I568</accession>
<evidence type="ECO:0000313" key="2">
    <source>
        <dbReference type="Proteomes" id="UP000292695"/>
    </source>
</evidence>
<proteinExistence type="predicted"/>
<organism evidence="1 2">
    <name type="scientific">Kribbella sindirgiensis</name>
    <dbReference type="NCBI Taxonomy" id="1124744"/>
    <lineage>
        <taxon>Bacteria</taxon>
        <taxon>Bacillati</taxon>
        <taxon>Actinomycetota</taxon>
        <taxon>Actinomycetes</taxon>
        <taxon>Propionibacteriales</taxon>
        <taxon>Kribbellaceae</taxon>
        <taxon>Kribbella</taxon>
    </lineage>
</organism>
<protein>
    <submittedName>
        <fullName evidence="1">Phage head-tail adapter protein</fullName>
    </submittedName>
</protein>
<comment type="caution">
    <text evidence="1">The sequence shown here is derived from an EMBL/GenBank/DDBJ whole genome shotgun (WGS) entry which is preliminary data.</text>
</comment>
<dbReference type="OrthoDB" id="4413376at2"/>
<reference evidence="1 2" key="1">
    <citation type="submission" date="2019-02" db="EMBL/GenBank/DDBJ databases">
        <title>Kribbella capetownensis sp. nov. and Kribbella speibonae sp. nov., isolated from soil.</title>
        <authorList>
            <person name="Curtis S.M."/>
            <person name="Norton I."/>
            <person name="Everest G.J."/>
            <person name="Meyers P.R."/>
        </authorList>
    </citation>
    <scope>NUCLEOTIDE SEQUENCE [LARGE SCALE GENOMIC DNA]</scope>
    <source>
        <strain evidence="1 2">DSM 27082</strain>
    </source>
</reference>
<name>A0A4R0I568_9ACTN</name>